<dbReference type="Gene3D" id="3.20.20.520">
    <property type="entry name" value="Glycosyl hydrolase family 115"/>
    <property type="match status" value="1"/>
</dbReference>
<evidence type="ECO:0000256" key="1">
    <source>
        <dbReference type="ARBA" id="ARBA00022801"/>
    </source>
</evidence>
<reference evidence="4 5" key="1">
    <citation type="submission" date="2019-12" db="EMBL/GenBank/DDBJ databases">
        <title>Genomic-based taxomic classification of the family Erythrobacteraceae.</title>
        <authorList>
            <person name="Xu L."/>
        </authorList>
    </citation>
    <scope>NUCLEOTIDE SEQUENCE [LARGE SCALE GENOMIC DNA]</scope>
    <source>
        <strain evidence="4 5">MCCC 1K01500</strain>
    </source>
</reference>
<dbReference type="GO" id="GO:0016787">
    <property type="term" value="F:hydrolase activity"/>
    <property type="evidence" value="ECO:0007669"/>
    <property type="project" value="UniProtKB-KW"/>
</dbReference>
<dbReference type="InterPro" id="IPR041437">
    <property type="entry name" value="GH115_C"/>
</dbReference>
<dbReference type="Pfam" id="PF17829">
    <property type="entry name" value="GH115_C"/>
    <property type="match status" value="1"/>
</dbReference>
<keyword evidence="5" id="KW-1185">Reference proteome</keyword>
<dbReference type="InterPro" id="IPR031924">
    <property type="entry name" value="GH115"/>
</dbReference>
<feature type="chain" id="PRO_5026236939" description="Gylcosyl hydrolase 115 C-terminal domain-containing protein" evidence="2">
    <location>
        <begin position="28"/>
        <end position="843"/>
    </location>
</feature>
<dbReference type="PANTHER" id="PTHR37842">
    <property type="match status" value="1"/>
</dbReference>
<sequence>MPGRTLRSLLLPLVAALLLFFPRAVLACEGAVAVCETAGEGSLGLIAGGRALPVVVDSAAGPAVRHAAEGFAADLGRVGGNAADVLQAAPAAATGAVIVGVAGNGGLVDRLAAEGRIDLSQVTGKWEAFGQFVVDNPLPGVERALVIAGSDKRGAVYGLYDLSERIGVSPWYWWADVPVERRDMLYLTAGSRTDAPAVRYRGFFINDEDPAFGGWARAKFGGVNSAAYAHVYELLFRLKGNYLWPAMWDKSLAEDDPKSLALAAEMGVVLGTSHHEPLTRAQAEWSHAKESGRASGDWNYETNGAVLRRFWREGMERFAASGGDAVVTVGMRGDGDEAMSEETAIPLLERIVTDQREIIAATTGKPASETPQVWALYKEVQDYYDQGMRVPDDVTLLFSDDNWGQIRRLPDPAAPPRSGGYGIYYHFDYVGAPRSYKWTDTNQVAKVWQQMDLAWQRGARAMWVVNVGDIKPMEYPLDFFLHMAWDPQAMTPEAIATNPVEWAAKQFGAANGEAIGAVLADYGTLASKRKPELLDAKSFAPDEYRMLAARWDDLVGRVARAGAGLRPDQRDAYYQLVEYRVLSLANLYRMYAAAAWNAFYAGRDPARAEANAAEAERAFARDKVLTRQYDEMAGGKWAGMMNQTHIGYSSWNDPPEDVMPPLVRGVGAVTGPPAEQEVEAKEVLAIPAAAFETAAGAGRFEWTAVPQLGQWGAAPLALPQGQAPTTVSDGVFLEYPFRLTETGEYDLDVQLVPTLDTIGTGGPRFAIQLDDGPVETLAIVLEPTGGAADAPAKQAWYDAVSDNTVELSRPLGRLSRGEHRLRFYRIDDNVIPEVFFLRPAAGE</sequence>
<organism evidence="4 5">
    <name type="scientific">Croceibacterium salegens</name>
    <dbReference type="NCBI Taxonomy" id="1737568"/>
    <lineage>
        <taxon>Bacteria</taxon>
        <taxon>Pseudomonadati</taxon>
        <taxon>Pseudomonadota</taxon>
        <taxon>Alphaproteobacteria</taxon>
        <taxon>Sphingomonadales</taxon>
        <taxon>Erythrobacteraceae</taxon>
        <taxon>Croceibacterium</taxon>
    </lineage>
</organism>
<accession>A0A6I4STU0</accession>
<feature type="signal peptide" evidence="2">
    <location>
        <begin position="1"/>
        <end position="27"/>
    </location>
</feature>
<evidence type="ECO:0000259" key="3">
    <source>
        <dbReference type="Pfam" id="PF17829"/>
    </source>
</evidence>
<protein>
    <recommendedName>
        <fullName evidence="3">Gylcosyl hydrolase 115 C-terminal domain-containing protein</fullName>
    </recommendedName>
</protein>
<evidence type="ECO:0000313" key="4">
    <source>
        <dbReference type="EMBL" id="MXO59325.1"/>
    </source>
</evidence>
<dbReference type="Gene3D" id="2.60.120.1620">
    <property type="match status" value="1"/>
</dbReference>
<dbReference type="OrthoDB" id="8727830at2"/>
<dbReference type="Proteomes" id="UP000433652">
    <property type="component" value="Unassembled WGS sequence"/>
</dbReference>
<dbReference type="InterPro" id="IPR042301">
    <property type="entry name" value="GH115_sf"/>
</dbReference>
<dbReference type="PANTHER" id="PTHR37842:SF2">
    <property type="entry name" value="GYLCOSYL HYDROLASE 115 C-TERMINAL DOMAIN-CONTAINING PROTEIN"/>
    <property type="match status" value="1"/>
</dbReference>
<evidence type="ECO:0000313" key="5">
    <source>
        <dbReference type="Proteomes" id="UP000433652"/>
    </source>
</evidence>
<name>A0A6I4STU0_9SPHN</name>
<dbReference type="RefSeq" id="WP_159793617.1">
    <property type="nucleotide sequence ID" value="NZ_WTYM01000033.1"/>
</dbReference>
<dbReference type="Pfam" id="PF15979">
    <property type="entry name" value="Glyco_hydro_115"/>
    <property type="match status" value="1"/>
</dbReference>
<dbReference type="InterPro" id="IPR029018">
    <property type="entry name" value="Hex-like_dom2"/>
</dbReference>
<keyword evidence="1" id="KW-0378">Hydrolase</keyword>
<comment type="caution">
    <text evidence="4">The sequence shown here is derived from an EMBL/GenBank/DDBJ whole genome shotgun (WGS) entry which is preliminary data.</text>
</comment>
<dbReference type="GO" id="GO:0005975">
    <property type="term" value="P:carbohydrate metabolic process"/>
    <property type="evidence" value="ECO:0007669"/>
    <property type="project" value="UniProtKB-ARBA"/>
</dbReference>
<dbReference type="Gene3D" id="3.30.379.10">
    <property type="entry name" value="Chitobiase/beta-hexosaminidase domain 2-like"/>
    <property type="match status" value="1"/>
</dbReference>
<dbReference type="AlphaFoldDB" id="A0A6I4STU0"/>
<keyword evidence="2" id="KW-0732">Signal</keyword>
<gene>
    <name evidence="4" type="ORF">GRI89_07195</name>
</gene>
<evidence type="ECO:0000256" key="2">
    <source>
        <dbReference type="SAM" id="SignalP"/>
    </source>
</evidence>
<dbReference type="EMBL" id="WTYM01000033">
    <property type="protein sequence ID" value="MXO59325.1"/>
    <property type="molecule type" value="Genomic_DNA"/>
</dbReference>
<feature type="domain" description="Gylcosyl hydrolase 115 C-terminal" evidence="3">
    <location>
        <begin position="678"/>
        <end position="831"/>
    </location>
</feature>
<proteinExistence type="predicted"/>
<dbReference type="Gene3D" id="1.20.58.2150">
    <property type="match status" value="1"/>
</dbReference>